<name>A0ABT1WBR5_9PROT</name>
<evidence type="ECO:0008006" key="5">
    <source>
        <dbReference type="Google" id="ProtNLM"/>
    </source>
</evidence>
<dbReference type="RefSeq" id="WP_422865036.1">
    <property type="nucleotide sequence ID" value="NZ_JAMSKV010000013.1"/>
</dbReference>
<gene>
    <name evidence="3" type="ORF">NFI95_14010</name>
</gene>
<evidence type="ECO:0000256" key="1">
    <source>
        <dbReference type="SAM" id="MobiDB-lite"/>
    </source>
</evidence>
<evidence type="ECO:0000313" key="4">
    <source>
        <dbReference type="Proteomes" id="UP001524587"/>
    </source>
</evidence>
<proteinExistence type="predicted"/>
<feature type="signal peptide" evidence="2">
    <location>
        <begin position="1"/>
        <end position="24"/>
    </location>
</feature>
<reference evidence="3 4" key="1">
    <citation type="submission" date="2022-06" db="EMBL/GenBank/DDBJ databases">
        <title>Endosaccharibacter gen. nov., sp. nov., endophytic bacteria isolated from sugarcane.</title>
        <authorList>
            <person name="Pitiwittayakul N."/>
            <person name="Yukphan P."/>
            <person name="Charoenyingcharoen P."/>
            <person name="Tanasupawat S."/>
        </authorList>
    </citation>
    <scope>NUCLEOTIDE SEQUENCE [LARGE SCALE GENOMIC DNA]</scope>
    <source>
        <strain evidence="3 4">KSS8</strain>
    </source>
</reference>
<dbReference type="EMBL" id="JAMSKV010000013">
    <property type="protein sequence ID" value="MCQ8279556.1"/>
    <property type="molecule type" value="Genomic_DNA"/>
</dbReference>
<comment type="caution">
    <text evidence="3">The sequence shown here is derived from an EMBL/GenBank/DDBJ whole genome shotgun (WGS) entry which is preliminary data.</text>
</comment>
<protein>
    <recommendedName>
        <fullName evidence="5">Lipoprotein</fullName>
    </recommendedName>
</protein>
<evidence type="ECO:0000313" key="3">
    <source>
        <dbReference type="EMBL" id="MCQ8279556.1"/>
    </source>
</evidence>
<organism evidence="3 4">
    <name type="scientific">Endosaccharibacter trunci</name>
    <dbReference type="NCBI Taxonomy" id="2812733"/>
    <lineage>
        <taxon>Bacteria</taxon>
        <taxon>Pseudomonadati</taxon>
        <taxon>Pseudomonadota</taxon>
        <taxon>Alphaproteobacteria</taxon>
        <taxon>Acetobacterales</taxon>
        <taxon>Acetobacteraceae</taxon>
        <taxon>Endosaccharibacter</taxon>
    </lineage>
</organism>
<dbReference type="Proteomes" id="UP001524587">
    <property type="component" value="Unassembled WGS sequence"/>
</dbReference>
<feature type="chain" id="PRO_5047059540" description="Lipoprotein" evidence="2">
    <location>
        <begin position="25"/>
        <end position="335"/>
    </location>
</feature>
<accession>A0ABT1WBR5</accession>
<sequence>MIRAPRRFSPFLLLASFALTGALAGCGDLPQPFAGNPGAAALRLAAPPPPRLDVPTPTGALLADRDAALWSKALVAGLLSHEVPAVAQPRRRNDWSLVVTAQTNGAEVVPHYAILGPNGRVRAERDGAPVPAGQWASSDPAMISASATAAAADINTMLTDLQAKAAQTDPNSLLNRSTRLWLTGVTGAPGDGDNELAAQMRAQLPNEHVTLQTDEAHADYLVSGHVTVSKPFNGVQHVEIVWTVTRTVVGSGGRPAHEAGKATQLHDLPAHSLDGAWGDVAIAAASEAAGGVREVISNNEGRARPRQTGTKAPDGPLVNEPLAAPPTDSLPPPKA</sequence>
<dbReference type="PROSITE" id="PS51257">
    <property type="entry name" value="PROKAR_LIPOPROTEIN"/>
    <property type="match status" value="1"/>
</dbReference>
<feature type="region of interest" description="Disordered" evidence="1">
    <location>
        <begin position="293"/>
        <end position="335"/>
    </location>
</feature>
<keyword evidence="2" id="KW-0732">Signal</keyword>
<evidence type="ECO:0000256" key="2">
    <source>
        <dbReference type="SAM" id="SignalP"/>
    </source>
</evidence>
<keyword evidence="4" id="KW-1185">Reference proteome</keyword>